<accession>A0A196SGW6</accession>
<evidence type="ECO:0000256" key="2">
    <source>
        <dbReference type="PIRSR" id="PIRSR019663-1"/>
    </source>
</evidence>
<dbReference type="EMBL" id="LXWW01000144">
    <property type="protein sequence ID" value="OAO15402.1"/>
    <property type="molecule type" value="Genomic_DNA"/>
</dbReference>
<feature type="active site" description="Nucleophile" evidence="2">
    <location>
        <position position="187"/>
    </location>
</feature>
<dbReference type="InterPro" id="IPR046427">
    <property type="entry name" value="Legumain_prodom_sf"/>
</dbReference>
<keyword evidence="4" id="KW-0732">Signal</keyword>
<dbReference type="Gene3D" id="1.10.132.130">
    <property type="match status" value="1"/>
</dbReference>
<dbReference type="GO" id="GO:0004197">
    <property type="term" value="F:cysteine-type endopeptidase activity"/>
    <property type="evidence" value="ECO:0007669"/>
    <property type="project" value="TreeGrafter"/>
</dbReference>
<keyword evidence="5" id="KW-0645">Protease</keyword>
<protein>
    <submittedName>
        <fullName evidence="5">Cysteine protease 13</fullName>
    </submittedName>
</protein>
<gene>
    <name evidence="5" type="ORF">AV274_2889</name>
</gene>
<dbReference type="PRINTS" id="PR00776">
    <property type="entry name" value="HEMOGLOBNASE"/>
</dbReference>
<dbReference type="PANTHER" id="PTHR12000">
    <property type="entry name" value="HEMOGLOBINASE FAMILY MEMBER"/>
    <property type="match status" value="1"/>
</dbReference>
<reference evidence="5 6" key="1">
    <citation type="submission" date="2016-05" db="EMBL/GenBank/DDBJ databases">
        <title>Nuclear genome of Blastocystis sp. subtype 1 NandII.</title>
        <authorList>
            <person name="Gentekaki E."/>
            <person name="Curtis B."/>
            <person name="Stairs C."/>
            <person name="Eme L."/>
            <person name="Herman E."/>
            <person name="Klimes V."/>
            <person name="Arias M.C."/>
            <person name="Elias M."/>
            <person name="Hilliou F."/>
            <person name="Klute M."/>
            <person name="Malik S.-B."/>
            <person name="Pightling A."/>
            <person name="Rachubinski R."/>
            <person name="Salas D."/>
            <person name="Schlacht A."/>
            <person name="Suga H."/>
            <person name="Archibald J."/>
            <person name="Ball S.G."/>
            <person name="Clark G."/>
            <person name="Dacks J."/>
            <person name="Van Der Giezen M."/>
            <person name="Tsaousis A."/>
            <person name="Roger A."/>
        </authorList>
    </citation>
    <scope>NUCLEOTIDE SEQUENCE [LARGE SCALE GENOMIC DNA]</scope>
    <source>
        <strain evidence="6">ATCC 50177 / NandII</strain>
    </source>
</reference>
<evidence type="ECO:0000256" key="3">
    <source>
        <dbReference type="SAM" id="Coils"/>
    </source>
</evidence>
<comment type="similarity">
    <text evidence="1">Belongs to the peptidase C13 family.</text>
</comment>
<evidence type="ECO:0000256" key="4">
    <source>
        <dbReference type="SAM" id="SignalP"/>
    </source>
</evidence>
<evidence type="ECO:0000313" key="6">
    <source>
        <dbReference type="Proteomes" id="UP000078348"/>
    </source>
</evidence>
<dbReference type="PANTHER" id="PTHR12000:SF42">
    <property type="entry name" value="LEGUMAIN"/>
    <property type="match status" value="1"/>
</dbReference>
<feature type="chain" id="PRO_5008274611" evidence="4">
    <location>
        <begin position="18"/>
        <end position="427"/>
    </location>
</feature>
<keyword evidence="3" id="KW-0175">Coiled coil</keyword>
<feature type="signal peptide" evidence="4">
    <location>
        <begin position="1"/>
        <end position="17"/>
    </location>
</feature>
<feature type="active site" evidence="2">
    <location>
        <position position="146"/>
    </location>
</feature>
<dbReference type="Proteomes" id="UP000078348">
    <property type="component" value="Unassembled WGS sequence"/>
</dbReference>
<dbReference type="InterPro" id="IPR001096">
    <property type="entry name" value="Peptidase_C13"/>
</dbReference>
<dbReference type="SUPFAM" id="SSF52129">
    <property type="entry name" value="Caspase-like"/>
    <property type="match status" value="1"/>
</dbReference>
<dbReference type="GO" id="GO:0051603">
    <property type="term" value="P:proteolysis involved in protein catabolic process"/>
    <property type="evidence" value="ECO:0007669"/>
    <property type="project" value="TreeGrafter"/>
</dbReference>
<comment type="caution">
    <text evidence="5">The sequence shown here is derived from an EMBL/GenBank/DDBJ whole genome shotgun (WGS) entry which is preliminary data.</text>
</comment>
<dbReference type="Pfam" id="PF01650">
    <property type="entry name" value="Peptidase_C13"/>
    <property type="match status" value="1"/>
</dbReference>
<keyword evidence="5" id="KW-0378">Hydrolase</keyword>
<organism evidence="5 6">
    <name type="scientific">Blastocystis sp. subtype 1 (strain ATCC 50177 / NandII)</name>
    <dbReference type="NCBI Taxonomy" id="478820"/>
    <lineage>
        <taxon>Eukaryota</taxon>
        <taxon>Sar</taxon>
        <taxon>Stramenopiles</taxon>
        <taxon>Bigyra</taxon>
        <taxon>Opalozoa</taxon>
        <taxon>Opalinata</taxon>
        <taxon>Blastocystidae</taxon>
        <taxon>Blastocystis</taxon>
    </lineage>
</organism>
<dbReference type="STRING" id="478820.A0A196SGW6"/>
<dbReference type="AlphaFoldDB" id="A0A196SGW6"/>
<keyword evidence="6" id="KW-1185">Reference proteome</keyword>
<dbReference type="Gene3D" id="3.40.50.1460">
    <property type="match status" value="1"/>
</dbReference>
<sequence length="427" mass="47724">MKTSSLLIALVLSVALAEKYAMVFGTADGWWNYSITSDPCRVYTDLVRAGIKPENIIYMTYTTVVRLQNPYPGKIFTDPAPTTDGDWAQYGCFDHVDYTDDDINPYVFIGILSGDKERVAQLTGKENPKVLNAGPEDTVFTYFIDHGDDDVICVGDEDVHSEDLMNAFKTAYEKKLYGKWVWFMEACHSGSMFENKLPSDWNIYVMSSADADHNANMSNCPPNDVVAGKSLDTCLAGLWDNSFLDYVEKHPKTTIGEIFDAVHKDVARTSEQNVSEWGDKSFRELPLSDFFGELPSPVFREEKKEAKGVVPVDMVPKHLAMWRAIRADKSELAEAMKQYEEEVFKVAKKEVEAMRLARAVMSEKAAEKAMKMPAEMYSADCVKELTNAFVKKCGHSHPVGASVSNVLRNICLPGVSVPNVDFDAICL</sequence>
<dbReference type="InterPro" id="IPR029030">
    <property type="entry name" value="Caspase-like_dom_sf"/>
</dbReference>
<proteinExistence type="inferred from homology"/>
<dbReference type="GO" id="GO:0005773">
    <property type="term" value="C:vacuole"/>
    <property type="evidence" value="ECO:0007669"/>
    <property type="project" value="GOC"/>
</dbReference>
<dbReference type="GO" id="GO:0006624">
    <property type="term" value="P:vacuolar protein processing"/>
    <property type="evidence" value="ECO:0007669"/>
    <property type="project" value="TreeGrafter"/>
</dbReference>
<feature type="coiled-coil region" evidence="3">
    <location>
        <begin position="322"/>
        <end position="349"/>
    </location>
</feature>
<name>A0A196SGW6_BLAHN</name>
<dbReference type="OrthoDB" id="192611at2759"/>
<dbReference type="PIRSF" id="PIRSF019663">
    <property type="entry name" value="Legumain"/>
    <property type="match status" value="1"/>
</dbReference>
<evidence type="ECO:0000256" key="1">
    <source>
        <dbReference type="ARBA" id="ARBA00009941"/>
    </source>
</evidence>
<evidence type="ECO:0000313" key="5">
    <source>
        <dbReference type="EMBL" id="OAO15402.1"/>
    </source>
</evidence>